<dbReference type="SMART" id="SM00860">
    <property type="entry name" value="SMI1_KNR4"/>
    <property type="match status" value="1"/>
</dbReference>
<evidence type="ECO:0000313" key="3">
    <source>
        <dbReference type="EMBL" id="KAG4426521.1"/>
    </source>
</evidence>
<organism evidence="3 4">
    <name type="scientific">Cadophora malorum</name>
    <dbReference type="NCBI Taxonomy" id="108018"/>
    <lineage>
        <taxon>Eukaryota</taxon>
        <taxon>Fungi</taxon>
        <taxon>Dikarya</taxon>
        <taxon>Ascomycota</taxon>
        <taxon>Pezizomycotina</taxon>
        <taxon>Leotiomycetes</taxon>
        <taxon>Helotiales</taxon>
        <taxon>Ploettnerulaceae</taxon>
        <taxon>Cadophora</taxon>
    </lineage>
</organism>
<proteinExistence type="predicted"/>
<dbReference type="OrthoDB" id="2788868at2759"/>
<name>A0A8H7WKC3_9HELO</name>
<feature type="compositionally biased region" description="Acidic residues" evidence="1">
    <location>
        <begin position="523"/>
        <end position="534"/>
    </location>
</feature>
<keyword evidence="4" id="KW-1185">Reference proteome</keyword>
<comment type="caution">
    <text evidence="3">The sequence shown here is derived from an EMBL/GenBank/DDBJ whole genome shotgun (WGS) entry which is preliminary data.</text>
</comment>
<sequence length="564" mass="64516">MATQTAAEVYYTTSEYLNDPSPWASHPLSKLISSILEPVSPSDAVRESLHLSRLLLLSNHLSAANTLLTSIFTHGTSIIPPSRHEESTVHTSLSLEHFWLSHNDSHPRPSTAPAFSSGNETPDERIKREQWGKFRECTLTGWMKEHCDLREPRDVHCWRESEDPKMLAMCCRLLAKTKVKGEYVSLARMREALQAARKLYALPEGRKKLDGSREARYSRHSALLYRRLPMELAIRLGELDVAKEILSQALCRDGFCDGGTLEGFLMIPGVWDVLPLVNADGKKSNRYFISKEDADILVQGVIGALELRAKEGRQWSLAPYKLGWKELLERLARGAWKANKREYKEMGVRSWKEILEEPASKEDIEEAEKEFGELPADFKAMCRVANGFKGGYHFLAGGIFGINSMFLDDGETDLEHYDGDFYPHEIDVYKETPHRMLQLSCYADADGYRHYIIPHKMWKDIVKDREVKEGEYQYWNTTNWSATASHWDTIWDWVANLVEEVEGMVERNEKVEHYGADGKLIQDEESDEEDNVEVAEEHVGEQSKKRKTGNESDDDWVKVDGSLE</sequence>
<protein>
    <recommendedName>
        <fullName evidence="2">Knr4/Smi1-like domain-containing protein</fullName>
    </recommendedName>
</protein>
<evidence type="ECO:0000259" key="2">
    <source>
        <dbReference type="SMART" id="SM00860"/>
    </source>
</evidence>
<dbReference type="InterPro" id="IPR018958">
    <property type="entry name" value="Knr4/Smi1-like_dom"/>
</dbReference>
<dbReference type="AlphaFoldDB" id="A0A8H7WKC3"/>
<dbReference type="Proteomes" id="UP000664132">
    <property type="component" value="Unassembled WGS sequence"/>
</dbReference>
<reference evidence="3" key="1">
    <citation type="submission" date="2021-02" db="EMBL/GenBank/DDBJ databases">
        <title>Genome sequence Cadophora malorum strain M34.</title>
        <authorList>
            <person name="Stefanovic E."/>
            <person name="Vu D."/>
            <person name="Scully C."/>
            <person name="Dijksterhuis J."/>
            <person name="Roader J."/>
            <person name="Houbraken J."/>
        </authorList>
    </citation>
    <scope>NUCLEOTIDE SEQUENCE</scope>
    <source>
        <strain evidence="3">M34</strain>
    </source>
</reference>
<feature type="region of interest" description="Disordered" evidence="1">
    <location>
        <begin position="516"/>
        <end position="564"/>
    </location>
</feature>
<dbReference type="SUPFAM" id="SSF160631">
    <property type="entry name" value="SMI1/KNR4-like"/>
    <property type="match status" value="1"/>
</dbReference>
<accession>A0A8H7WKC3</accession>
<feature type="region of interest" description="Disordered" evidence="1">
    <location>
        <begin position="104"/>
        <end position="127"/>
    </location>
</feature>
<dbReference type="InterPro" id="IPR037883">
    <property type="entry name" value="Knr4/Smi1-like_sf"/>
</dbReference>
<gene>
    <name evidence="3" type="ORF">IFR04_000403</name>
</gene>
<dbReference type="EMBL" id="JAFJYH010000002">
    <property type="protein sequence ID" value="KAG4426521.1"/>
    <property type="molecule type" value="Genomic_DNA"/>
</dbReference>
<evidence type="ECO:0000256" key="1">
    <source>
        <dbReference type="SAM" id="MobiDB-lite"/>
    </source>
</evidence>
<feature type="domain" description="Knr4/Smi1-like" evidence="2">
    <location>
        <begin position="358"/>
        <end position="496"/>
    </location>
</feature>
<evidence type="ECO:0000313" key="4">
    <source>
        <dbReference type="Proteomes" id="UP000664132"/>
    </source>
</evidence>